<dbReference type="PANTHER" id="PTHR46310:SF7">
    <property type="entry name" value="AMIDASE 1"/>
    <property type="match status" value="1"/>
</dbReference>
<accession>A0A1G6GPW8</accession>
<proteinExistence type="predicted"/>
<evidence type="ECO:0000313" key="3">
    <source>
        <dbReference type="Proteomes" id="UP000199086"/>
    </source>
</evidence>
<gene>
    <name evidence="2" type="ORF">GA0111570_104227</name>
</gene>
<dbReference type="SUPFAM" id="SSF75304">
    <property type="entry name" value="Amidase signature (AS) enzymes"/>
    <property type="match status" value="1"/>
</dbReference>
<evidence type="ECO:0000259" key="1">
    <source>
        <dbReference type="Pfam" id="PF01425"/>
    </source>
</evidence>
<reference evidence="2 3" key="1">
    <citation type="submission" date="2016-06" db="EMBL/GenBank/DDBJ databases">
        <authorList>
            <person name="Olsen C.W."/>
            <person name="Carey S."/>
            <person name="Hinshaw L."/>
            <person name="Karasin A.I."/>
        </authorList>
    </citation>
    <scope>NUCLEOTIDE SEQUENCE [LARGE SCALE GENOMIC DNA]</scope>
    <source>
        <strain evidence="2 3">LZ-22</strain>
    </source>
</reference>
<dbReference type="Proteomes" id="UP000199086">
    <property type="component" value="Unassembled WGS sequence"/>
</dbReference>
<dbReference type="PANTHER" id="PTHR46310">
    <property type="entry name" value="AMIDASE 1"/>
    <property type="match status" value="1"/>
</dbReference>
<dbReference type="InterPro" id="IPR024507">
    <property type="entry name" value="AtzH-like"/>
</dbReference>
<feature type="domain" description="Amidase" evidence="1">
    <location>
        <begin position="138"/>
        <end position="298"/>
    </location>
</feature>
<dbReference type="Gene3D" id="3.90.1300.10">
    <property type="entry name" value="Amidase signature (AS) domain"/>
    <property type="match status" value="1"/>
</dbReference>
<keyword evidence="3" id="KW-1185">Reference proteome</keyword>
<name>A0A1G6GPW8_9ACTN</name>
<dbReference type="Gene3D" id="3.10.450.50">
    <property type="match status" value="1"/>
</dbReference>
<dbReference type="InterPro" id="IPR036928">
    <property type="entry name" value="AS_sf"/>
</dbReference>
<dbReference type="Pfam" id="PF01425">
    <property type="entry name" value="Amidase"/>
    <property type="match status" value="1"/>
</dbReference>
<keyword evidence="2" id="KW-0808">Transferase</keyword>
<organism evidence="2 3">
    <name type="scientific">Raineyella antarctica</name>
    <dbReference type="NCBI Taxonomy" id="1577474"/>
    <lineage>
        <taxon>Bacteria</taxon>
        <taxon>Bacillati</taxon>
        <taxon>Actinomycetota</taxon>
        <taxon>Actinomycetes</taxon>
        <taxon>Propionibacteriales</taxon>
        <taxon>Propionibacteriaceae</taxon>
        <taxon>Raineyella</taxon>
    </lineage>
</organism>
<dbReference type="AlphaFoldDB" id="A0A1G6GPW8"/>
<sequence>MPSHDAGLAPMFRRFVDALEAGDVRLVERFFVPGDQTLLVRRGGMVVGFASIVEAVRADPLAPCGRLLQSHLREIGPDGTLVTATHRTATGGQGVMTLLWERTDEGWRIASAHVGEPDPAIDPAVWRQAGAPLAAATGSGPLEGMSVAAAELFPLAGHSLASLPVGADAPARTAEALAGLQQAGASVVGLARIDGLGLGDTGDDPAGMPRNARAAGRLPGGAMSGPTAAVALGQADLGLGLDTWGSLLLPASYQGLFGIRTTHGVVPLEGVAGVAPSFDSVGWVARDLAVLAEVADVLLPQAGLLGLDEALLGRDLLGLADPDVVRAIEAVLDRWDSSVLPMRMVGQDRDVLDGWAQTCRQIRDAEVAGRHRAGDADLAGLGADVRTAIRSGLAMDDARLRGARRAQAAARAATAELVGNGVLLLPTTATVAPVRDRAGATARRGRDRTQQLLSLATLGGLPTVTLPLATRRRLPCGLSLVGPLGSDHALLGLAGQLAAAGVIVHP</sequence>
<dbReference type="SUPFAM" id="SSF54427">
    <property type="entry name" value="NTF2-like"/>
    <property type="match status" value="1"/>
</dbReference>
<dbReference type="EMBL" id="FMYF01000004">
    <property type="protein sequence ID" value="SDB83991.1"/>
    <property type="molecule type" value="Genomic_DNA"/>
</dbReference>
<dbReference type="STRING" id="1577474.GA0111570_104227"/>
<dbReference type="GO" id="GO:0016740">
    <property type="term" value="F:transferase activity"/>
    <property type="evidence" value="ECO:0007669"/>
    <property type="project" value="UniProtKB-KW"/>
</dbReference>
<evidence type="ECO:0000313" key="2">
    <source>
        <dbReference type="EMBL" id="SDB83991.1"/>
    </source>
</evidence>
<dbReference type="Pfam" id="PF11533">
    <property type="entry name" value="AtzH-like"/>
    <property type="match status" value="1"/>
</dbReference>
<dbReference type="InterPro" id="IPR032710">
    <property type="entry name" value="NTF2-like_dom_sf"/>
</dbReference>
<dbReference type="InterPro" id="IPR023631">
    <property type="entry name" value="Amidase_dom"/>
</dbReference>
<protein>
    <submittedName>
        <fullName evidence="2">Asp-tRNAAsn/Glu-tRNAGln amidotransferase A subunit</fullName>
    </submittedName>
</protein>